<keyword evidence="2" id="KW-1185">Reference proteome</keyword>
<gene>
    <name evidence="1" type="ORF">QBC40DRAFT_274785</name>
</gene>
<dbReference type="Proteomes" id="UP001303160">
    <property type="component" value="Unassembled WGS sequence"/>
</dbReference>
<dbReference type="InterPro" id="IPR038921">
    <property type="entry name" value="YOR389W-like"/>
</dbReference>
<reference evidence="1" key="1">
    <citation type="journal article" date="2023" name="Mol. Phylogenet. Evol.">
        <title>Genome-scale phylogeny and comparative genomics of the fungal order Sordariales.</title>
        <authorList>
            <person name="Hensen N."/>
            <person name="Bonometti L."/>
            <person name="Westerberg I."/>
            <person name="Brannstrom I.O."/>
            <person name="Guillou S."/>
            <person name="Cros-Aarteil S."/>
            <person name="Calhoun S."/>
            <person name="Haridas S."/>
            <person name="Kuo A."/>
            <person name="Mondo S."/>
            <person name="Pangilinan J."/>
            <person name="Riley R."/>
            <person name="LaButti K."/>
            <person name="Andreopoulos B."/>
            <person name="Lipzen A."/>
            <person name="Chen C."/>
            <person name="Yan M."/>
            <person name="Daum C."/>
            <person name="Ng V."/>
            <person name="Clum A."/>
            <person name="Steindorff A."/>
            <person name="Ohm R.A."/>
            <person name="Martin F."/>
            <person name="Silar P."/>
            <person name="Natvig D.O."/>
            <person name="Lalanne C."/>
            <person name="Gautier V."/>
            <person name="Ament-Velasquez S.L."/>
            <person name="Kruys A."/>
            <person name="Hutchinson M.I."/>
            <person name="Powell A.J."/>
            <person name="Barry K."/>
            <person name="Miller A.N."/>
            <person name="Grigoriev I.V."/>
            <person name="Debuchy R."/>
            <person name="Gladieux P."/>
            <person name="Hiltunen Thoren M."/>
            <person name="Johannesson H."/>
        </authorList>
    </citation>
    <scope>NUCLEOTIDE SEQUENCE</scope>
    <source>
        <strain evidence="1">CBS 315.58</strain>
    </source>
</reference>
<dbReference type="PANTHER" id="PTHR35204:SF1">
    <property type="entry name" value="ENTEROTOXIN"/>
    <property type="match status" value="1"/>
</dbReference>
<organism evidence="1 2">
    <name type="scientific">Triangularia verruculosa</name>
    <dbReference type="NCBI Taxonomy" id="2587418"/>
    <lineage>
        <taxon>Eukaryota</taxon>
        <taxon>Fungi</taxon>
        <taxon>Dikarya</taxon>
        <taxon>Ascomycota</taxon>
        <taxon>Pezizomycotina</taxon>
        <taxon>Sordariomycetes</taxon>
        <taxon>Sordariomycetidae</taxon>
        <taxon>Sordariales</taxon>
        <taxon>Podosporaceae</taxon>
        <taxon>Triangularia</taxon>
    </lineage>
</organism>
<proteinExistence type="predicted"/>
<sequence>MRFPPQAFNATDSFTPFQRQRGMFFQEDSDYQTEDDEEDEDPRGYLHVYRVTKPLKLLYLDGTSAGNTEMGTLDFQDFVLRGDRDAEVWDEYGRAQSLCGIATGWGLQGVIRMEAGFEIIKCDFSDSMELVSVIQRPSEPKAGPGWEGYSEVHPMEWIRATSQRYHGIGASRVVLDFSSMVSAMFYPVSLDNDSKSKPHLPRLRHTTDEELQDIRARVEEVVYERLDGKNSTINWQEVTDLIVGRYADRLWFMTERAQTLQEFLGELNHLTNTHVNYAAEREGYRDATSRCERHYLTSVTPRTPEDHLILTALEEVMHGICGRLFAVRLYIEYEIGHKYGYKAPAAQEDKVLQSSKKSIKHLMDTLRWTRWKECTTCSFHEVCFIPMWPVGDKDSYEQPNCRDHISIQDNWWDNRYWDMPKMRHPPKLPPKEDL</sequence>
<dbReference type="AlphaFoldDB" id="A0AAN6XMC1"/>
<dbReference type="PANTHER" id="PTHR35204">
    <property type="entry name" value="YALI0A21131P"/>
    <property type="match status" value="1"/>
</dbReference>
<evidence type="ECO:0000313" key="1">
    <source>
        <dbReference type="EMBL" id="KAK4203448.1"/>
    </source>
</evidence>
<comment type="caution">
    <text evidence="1">The sequence shown here is derived from an EMBL/GenBank/DDBJ whole genome shotgun (WGS) entry which is preliminary data.</text>
</comment>
<evidence type="ECO:0000313" key="2">
    <source>
        <dbReference type="Proteomes" id="UP001303160"/>
    </source>
</evidence>
<protein>
    <submittedName>
        <fullName evidence="1">Uncharacterized protein</fullName>
    </submittedName>
</protein>
<accession>A0AAN6XMC1</accession>
<dbReference type="EMBL" id="MU863889">
    <property type="protein sequence ID" value="KAK4203448.1"/>
    <property type="molecule type" value="Genomic_DNA"/>
</dbReference>
<reference evidence="1" key="2">
    <citation type="submission" date="2023-05" db="EMBL/GenBank/DDBJ databases">
        <authorList>
            <consortium name="Lawrence Berkeley National Laboratory"/>
            <person name="Steindorff A."/>
            <person name="Hensen N."/>
            <person name="Bonometti L."/>
            <person name="Westerberg I."/>
            <person name="Brannstrom I.O."/>
            <person name="Guillou S."/>
            <person name="Cros-Aarteil S."/>
            <person name="Calhoun S."/>
            <person name="Haridas S."/>
            <person name="Kuo A."/>
            <person name="Mondo S."/>
            <person name="Pangilinan J."/>
            <person name="Riley R."/>
            <person name="Labutti K."/>
            <person name="Andreopoulos B."/>
            <person name="Lipzen A."/>
            <person name="Chen C."/>
            <person name="Yanf M."/>
            <person name="Daum C."/>
            <person name="Ng V."/>
            <person name="Clum A."/>
            <person name="Ohm R."/>
            <person name="Martin F."/>
            <person name="Silar P."/>
            <person name="Natvig D."/>
            <person name="Lalanne C."/>
            <person name="Gautier V."/>
            <person name="Ament-Velasquez S.L."/>
            <person name="Kruys A."/>
            <person name="Hutchinson M.I."/>
            <person name="Powell A.J."/>
            <person name="Barry K."/>
            <person name="Miller A.N."/>
            <person name="Grigoriev I.V."/>
            <person name="Debuchy R."/>
            <person name="Gladieux P."/>
            <person name="Thoren M.H."/>
            <person name="Johannesson H."/>
        </authorList>
    </citation>
    <scope>NUCLEOTIDE SEQUENCE</scope>
    <source>
        <strain evidence="1">CBS 315.58</strain>
    </source>
</reference>
<name>A0AAN6XMC1_9PEZI</name>